<evidence type="ECO:0000256" key="4">
    <source>
        <dbReference type="ARBA" id="ARBA00008236"/>
    </source>
</evidence>
<dbReference type="EMBL" id="BMIR01000002">
    <property type="protein sequence ID" value="GGE32137.1"/>
    <property type="molecule type" value="Genomic_DNA"/>
</dbReference>
<name>A0A8J2YCY2_9BACL</name>
<evidence type="ECO:0000256" key="2">
    <source>
        <dbReference type="ARBA" id="ARBA00001946"/>
    </source>
</evidence>
<dbReference type="InterPro" id="IPR000787">
    <property type="entry name" value="Peptidase_M29"/>
</dbReference>
<protein>
    <submittedName>
        <fullName evidence="10">Aminopeptidase</fullName>
    </submittedName>
</protein>
<dbReference type="InterPro" id="IPR035097">
    <property type="entry name" value="M29_N-terminal"/>
</dbReference>
<evidence type="ECO:0000256" key="1">
    <source>
        <dbReference type="ARBA" id="ARBA00001941"/>
    </source>
</evidence>
<dbReference type="GO" id="GO:0008237">
    <property type="term" value="F:metallopeptidase activity"/>
    <property type="evidence" value="ECO:0007669"/>
    <property type="project" value="UniProtKB-KW"/>
</dbReference>
<dbReference type="GO" id="GO:0006508">
    <property type="term" value="P:proteolysis"/>
    <property type="evidence" value="ECO:0007669"/>
    <property type="project" value="UniProtKB-KW"/>
</dbReference>
<dbReference type="PANTHER" id="PTHR34448:SF3">
    <property type="entry name" value="AMINOPEPTIDASE AMPS"/>
    <property type="match status" value="1"/>
</dbReference>
<evidence type="ECO:0000256" key="8">
    <source>
        <dbReference type="ARBA" id="ARBA00022801"/>
    </source>
</evidence>
<dbReference type="GO" id="GO:0046872">
    <property type="term" value="F:metal ion binding"/>
    <property type="evidence" value="ECO:0007669"/>
    <property type="project" value="UniProtKB-KW"/>
</dbReference>
<evidence type="ECO:0000256" key="5">
    <source>
        <dbReference type="ARBA" id="ARBA00022438"/>
    </source>
</evidence>
<keyword evidence="9" id="KW-0482">Metalloprotease</keyword>
<comment type="cofactor">
    <cofactor evidence="1">
        <name>Co(2+)</name>
        <dbReference type="ChEBI" id="CHEBI:48828"/>
    </cofactor>
</comment>
<evidence type="ECO:0000313" key="11">
    <source>
        <dbReference type="Proteomes" id="UP000628775"/>
    </source>
</evidence>
<reference evidence="10" key="2">
    <citation type="submission" date="2020-09" db="EMBL/GenBank/DDBJ databases">
        <authorList>
            <person name="Sun Q."/>
            <person name="Zhou Y."/>
        </authorList>
    </citation>
    <scope>NUCLEOTIDE SEQUENCE</scope>
    <source>
        <strain evidence="10">CGMCC 1.15371</strain>
    </source>
</reference>
<dbReference type="Gene3D" id="3.40.1830.10">
    <property type="entry name" value="Thermophilic metalloprotease (M29)"/>
    <property type="match status" value="1"/>
</dbReference>
<keyword evidence="8" id="KW-0378">Hydrolase</keyword>
<sequence length="410" mass="46146">MGSFKENLEHYAELAVKVGINIQKGQELVINAPIHAIDFVRVVTKKAYQAGAKEVHFRWMDDDLTLTRYTYAPDEVFQSYPEWEAEGLEKLAKRGAAFLDLRTPNLDLLNDIDPEKIAENNKTASEALETYRDYRMADKVSWSILAIPSEEWAVKLFPNLETEAAVQKLWETLFEMTRADREDPIQAWKDHQETLDEKLNYLNAKKYHKLHYTAPGTDLTIEFPKGYQWAGGAAENAKGISFFPNIPTEEVFTLPLKTGVNGTVTSTMPLNYSGTLIEKLSLTFKDGRIVDFSAEKGYETLKRLVETDEGSHYLGEVALVPNDSPISQSGLIFFNTLYDENASCHLAIGKAYPKCLENGVNMSREELDAHGVNKSLTHVDFMIGSGQLDIDGITADGEEEPVFRNGLWAF</sequence>
<dbReference type="PANTHER" id="PTHR34448">
    <property type="entry name" value="AMINOPEPTIDASE"/>
    <property type="match status" value="1"/>
</dbReference>
<comment type="caution">
    <text evidence="10">The sequence shown here is derived from an EMBL/GenBank/DDBJ whole genome shotgun (WGS) entry which is preliminary data.</text>
</comment>
<dbReference type="Proteomes" id="UP000628775">
    <property type="component" value="Unassembled WGS sequence"/>
</dbReference>
<keyword evidence="7" id="KW-0479">Metal-binding</keyword>
<reference evidence="10" key="1">
    <citation type="journal article" date="2014" name="Int. J. Syst. Evol. Microbiol.">
        <title>Complete genome sequence of Corynebacterium casei LMG S-19264T (=DSM 44701T), isolated from a smear-ripened cheese.</title>
        <authorList>
            <consortium name="US DOE Joint Genome Institute (JGI-PGF)"/>
            <person name="Walter F."/>
            <person name="Albersmeier A."/>
            <person name="Kalinowski J."/>
            <person name="Ruckert C."/>
        </authorList>
    </citation>
    <scope>NUCLEOTIDE SEQUENCE</scope>
    <source>
        <strain evidence="10">CGMCC 1.15371</strain>
    </source>
</reference>
<proteinExistence type="inferred from homology"/>
<keyword evidence="11" id="KW-1185">Reference proteome</keyword>
<evidence type="ECO:0000256" key="9">
    <source>
        <dbReference type="ARBA" id="ARBA00023049"/>
    </source>
</evidence>
<dbReference type="InterPro" id="IPR052170">
    <property type="entry name" value="M29_Exopeptidase"/>
</dbReference>
<keyword evidence="6" id="KW-0645">Protease</keyword>
<comment type="similarity">
    <text evidence="4">Belongs to the peptidase M29 family.</text>
</comment>
<dbReference type="PRINTS" id="PR00919">
    <property type="entry name" value="THERMOPTASE"/>
</dbReference>
<keyword evidence="5 10" id="KW-0031">Aminopeptidase</keyword>
<comment type="cofactor">
    <cofactor evidence="3">
        <name>Zn(2+)</name>
        <dbReference type="ChEBI" id="CHEBI:29105"/>
    </cofactor>
</comment>
<evidence type="ECO:0000256" key="6">
    <source>
        <dbReference type="ARBA" id="ARBA00022670"/>
    </source>
</evidence>
<dbReference type="GO" id="GO:0004177">
    <property type="term" value="F:aminopeptidase activity"/>
    <property type="evidence" value="ECO:0007669"/>
    <property type="project" value="UniProtKB-KW"/>
</dbReference>
<gene>
    <name evidence="10" type="ORF">GCM10011391_08470</name>
</gene>
<dbReference type="SUPFAM" id="SSF144052">
    <property type="entry name" value="Thermophilic metalloprotease-like"/>
    <property type="match status" value="1"/>
</dbReference>
<accession>A0A8J2YCY2</accession>
<evidence type="ECO:0000313" key="10">
    <source>
        <dbReference type="EMBL" id="GGE32137.1"/>
    </source>
</evidence>
<dbReference type="RefSeq" id="WP_188689588.1">
    <property type="nucleotide sequence ID" value="NZ_BMIR01000002.1"/>
</dbReference>
<dbReference type="Pfam" id="PF02073">
    <property type="entry name" value="Peptidase_M29"/>
    <property type="match status" value="1"/>
</dbReference>
<comment type="cofactor">
    <cofactor evidence="2">
        <name>Mg(2+)</name>
        <dbReference type="ChEBI" id="CHEBI:18420"/>
    </cofactor>
</comment>
<evidence type="ECO:0000256" key="3">
    <source>
        <dbReference type="ARBA" id="ARBA00001947"/>
    </source>
</evidence>
<evidence type="ECO:0000256" key="7">
    <source>
        <dbReference type="ARBA" id="ARBA00022723"/>
    </source>
</evidence>
<dbReference type="AlphaFoldDB" id="A0A8J2YCY2"/>
<organism evidence="10 11">
    <name type="scientific">Pullulanibacillus camelliae</name>
    <dbReference type="NCBI Taxonomy" id="1707096"/>
    <lineage>
        <taxon>Bacteria</taxon>
        <taxon>Bacillati</taxon>
        <taxon>Bacillota</taxon>
        <taxon>Bacilli</taxon>
        <taxon>Bacillales</taxon>
        <taxon>Sporolactobacillaceae</taxon>
        <taxon>Pullulanibacillus</taxon>
    </lineage>
</organism>